<protein>
    <submittedName>
        <fullName evidence="2">Uncharacterized protein</fullName>
    </submittedName>
</protein>
<sequence>MLKVVVSVSDVATSILPREDLALCNDRGRVALQETLPKCDARGIQERASGMVPRSVRIPGDGDDEACQDSGVAQASGASTEESVVNPWDSKRTSKRPQIPSPPRSQKPHPPPSPPQVSTPRRLAHDTEAGGSSRP</sequence>
<feature type="compositionally biased region" description="Polar residues" evidence="1">
    <location>
        <begin position="71"/>
        <end position="83"/>
    </location>
</feature>
<dbReference type="Proteomes" id="UP000479710">
    <property type="component" value="Unassembled WGS sequence"/>
</dbReference>
<proteinExistence type="predicted"/>
<name>A0A6G1ENE1_9ORYZ</name>
<accession>A0A6G1ENE1</accession>
<feature type="region of interest" description="Disordered" evidence="1">
    <location>
        <begin position="45"/>
        <end position="135"/>
    </location>
</feature>
<organism evidence="2 3">
    <name type="scientific">Oryza meyeriana var. granulata</name>
    <dbReference type="NCBI Taxonomy" id="110450"/>
    <lineage>
        <taxon>Eukaryota</taxon>
        <taxon>Viridiplantae</taxon>
        <taxon>Streptophyta</taxon>
        <taxon>Embryophyta</taxon>
        <taxon>Tracheophyta</taxon>
        <taxon>Spermatophyta</taxon>
        <taxon>Magnoliopsida</taxon>
        <taxon>Liliopsida</taxon>
        <taxon>Poales</taxon>
        <taxon>Poaceae</taxon>
        <taxon>BOP clade</taxon>
        <taxon>Oryzoideae</taxon>
        <taxon>Oryzeae</taxon>
        <taxon>Oryzinae</taxon>
        <taxon>Oryza</taxon>
        <taxon>Oryza meyeriana</taxon>
    </lineage>
</organism>
<evidence type="ECO:0000313" key="3">
    <source>
        <dbReference type="Proteomes" id="UP000479710"/>
    </source>
</evidence>
<reference evidence="2 3" key="1">
    <citation type="submission" date="2019-11" db="EMBL/GenBank/DDBJ databases">
        <title>Whole genome sequence of Oryza granulata.</title>
        <authorList>
            <person name="Li W."/>
        </authorList>
    </citation>
    <scope>NUCLEOTIDE SEQUENCE [LARGE SCALE GENOMIC DNA]</scope>
    <source>
        <strain evidence="3">cv. Menghai</strain>
        <tissue evidence="2">Leaf</tissue>
    </source>
</reference>
<feature type="compositionally biased region" description="Pro residues" evidence="1">
    <location>
        <begin position="99"/>
        <end position="117"/>
    </location>
</feature>
<dbReference type="AlphaFoldDB" id="A0A6G1ENE1"/>
<dbReference type="EMBL" id="SPHZ02000003">
    <property type="protein sequence ID" value="KAF0926144.1"/>
    <property type="molecule type" value="Genomic_DNA"/>
</dbReference>
<comment type="caution">
    <text evidence="2">The sequence shown here is derived from an EMBL/GenBank/DDBJ whole genome shotgun (WGS) entry which is preliminary data.</text>
</comment>
<gene>
    <name evidence="2" type="ORF">E2562_021845</name>
</gene>
<evidence type="ECO:0000313" key="2">
    <source>
        <dbReference type="EMBL" id="KAF0926144.1"/>
    </source>
</evidence>
<evidence type="ECO:0000256" key="1">
    <source>
        <dbReference type="SAM" id="MobiDB-lite"/>
    </source>
</evidence>
<keyword evidence="3" id="KW-1185">Reference proteome</keyword>